<dbReference type="GO" id="GO:0006508">
    <property type="term" value="P:proteolysis"/>
    <property type="evidence" value="ECO:0007669"/>
    <property type="project" value="UniProtKB-KW"/>
</dbReference>
<dbReference type="GO" id="GO:0008270">
    <property type="term" value="F:zinc ion binding"/>
    <property type="evidence" value="ECO:0007669"/>
    <property type="project" value="InterPro"/>
</dbReference>
<dbReference type="GO" id="GO:0016805">
    <property type="term" value="F:dipeptidase activity"/>
    <property type="evidence" value="ECO:0007669"/>
    <property type="project" value="UniProtKB-KW"/>
</dbReference>
<keyword evidence="5" id="KW-0378">Hydrolase</keyword>
<protein>
    <recommendedName>
        <fullName evidence="9">Peptidase M20 dimerisation domain-containing protein</fullName>
    </recommendedName>
</protein>
<keyword evidence="7" id="KW-0224">Dipeptidase</keyword>
<keyword evidence="8" id="KW-0482">Metalloprotease</keyword>
<dbReference type="NCBIfam" id="NF005542">
    <property type="entry name" value="PRK07205.1"/>
    <property type="match status" value="1"/>
</dbReference>
<dbReference type="AlphaFoldDB" id="A0A099YB68"/>
<name>A0A099YB68_LIMMU</name>
<gene>
    <name evidence="10" type="ORF">LX03_00995</name>
</gene>
<feature type="domain" description="Peptidase M20 dimerisation" evidence="9">
    <location>
        <begin position="241"/>
        <end position="353"/>
    </location>
</feature>
<dbReference type="GO" id="GO:0008237">
    <property type="term" value="F:metallopeptidase activity"/>
    <property type="evidence" value="ECO:0007669"/>
    <property type="project" value="UniProtKB-KW"/>
</dbReference>
<accession>A0A099YB68</accession>
<dbReference type="InterPro" id="IPR050072">
    <property type="entry name" value="Peptidase_M20A"/>
</dbReference>
<sequence>MAAELVQENERQQALAALKRLVAKPSYNEAPAPGAPFGPKIRQALDELMRICDELGYQTYEDPDGYYGYAETGTGSETFGIIGHVDTVPAGDLSTWEHDPYSGEVFGDVVYGRGVQDDKGPVIAALFAVKALENRGCHFNKKIRFIFGTDEETLWRGIAKYNQKEAPIDLGFSPDAEFPVTYAEKGLQQSYLVGPGTELLNVETGGAFNAVPDRAEYAGPKQDEVKAALEKHGFKYHEEAGKLVVEGKAIHAMLAPQGVNAVLRLAIALDDVFKGFGPLDFIGQCFKEDATGTNLLGDVKDEASGHLTFNISSLKITPKETRMQIDLRIPVTVDRDALLEKLSQNVAKYDLQYKHFDYVAPLYVPKDTELVKTLMTVYQDQTGDVASQPQVSGGATFARTMHNCVAFGAMLPTTPDFMHQANEQWPLQDMFKAMDIFAEAVKRLCVD</sequence>
<dbReference type="InterPro" id="IPR010964">
    <property type="entry name" value="M20A_pepV-rel"/>
</dbReference>
<dbReference type="PANTHER" id="PTHR43808">
    <property type="entry name" value="ACETYLORNITHINE DEACETYLASE"/>
    <property type="match status" value="1"/>
</dbReference>
<dbReference type="Gene3D" id="3.30.70.360">
    <property type="match status" value="2"/>
</dbReference>
<dbReference type="EMBL" id="JROC01000020">
    <property type="protein sequence ID" value="KGL67499.1"/>
    <property type="molecule type" value="Genomic_DNA"/>
</dbReference>
<dbReference type="NCBIfam" id="TIGR01887">
    <property type="entry name" value="dipeptidaselike"/>
    <property type="match status" value="1"/>
</dbReference>
<evidence type="ECO:0000256" key="1">
    <source>
        <dbReference type="ARBA" id="ARBA00001947"/>
    </source>
</evidence>
<dbReference type="SUPFAM" id="SSF53187">
    <property type="entry name" value="Zn-dependent exopeptidases"/>
    <property type="match status" value="1"/>
</dbReference>
<dbReference type="GO" id="GO:0006526">
    <property type="term" value="P:L-arginine biosynthetic process"/>
    <property type="evidence" value="ECO:0007669"/>
    <property type="project" value="TreeGrafter"/>
</dbReference>
<keyword evidence="6" id="KW-0862">Zinc</keyword>
<dbReference type="Pfam" id="PF01546">
    <property type="entry name" value="Peptidase_M20"/>
    <property type="match status" value="1"/>
</dbReference>
<organism evidence="10 11">
    <name type="scientific">Limosilactobacillus mucosae</name>
    <name type="common">Lactobacillus mucosae</name>
    <dbReference type="NCBI Taxonomy" id="97478"/>
    <lineage>
        <taxon>Bacteria</taxon>
        <taxon>Bacillati</taxon>
        <taxon>Bacillota</taxon>
        <taxon>Bacilli</taxon>
        <taxon>Lactobacillales</taxon>
        <taxon>Lactobacillaceae</taxon>
        <taxon>Limosilactobacillus</taxon>
    </lineage>
</organism>
<evidence type="ECO:0000256" key="7">
    <source>
        <dbReference type="ARBA" id="ARBA00022997"/>
    </source>
</evidence>
<evidence type="ECO:0000259" key="9">
    <source>
        <dbReference type="Pfam" id="PF07687"/>
    </source>
</evidence>
<comment type="cofactor">
    <cofactor evidence="1">
        <name>Zn(2+)</name>
        <dbReference type="ChEBI" id="CHEBI:29105"/>
    </cofactor>
</comment>
<dbReference type="PANTHER" id="PTHR43808:SF31">
    <property type="entry name" value="N-ACETYL-L-CITRULLINE DEACETYLASE"/>
    <property type="match status" value="1"/>
</dbReference>
<dbReference type="SUPFAM" id="SSF55031">
    <property type="entry name" value="Bacterial exopeptidase dimerisation domain"/>
    <property type="match status" value="1"/>
</dbReference>
<comment type="caution">
    <text evidence="10">The sequence shown here is derived from an EMBL/GenBank/DDBJ whole genome shotgun (WGS) entry which is preliminary data.</text>
</comment>
<dbReference type="Pfam" id="PF07687">
    <property type="entry name" value="M20_dimer"/>
    <property type="match status" value="1"/>
</dbReference>
<evidence type="ECO:0000313" key="11">
    <source>
        <dbReference type="Proteomes" id="UP000030001"/>
    </source>
</evidence>
<evidence type="ECO:0000256" key="5">
    <source>
        <dbReference type="ARBA" id="ARBA00022801"/>
    </source>
</evidence>
<dbReference type="Proteomes" id="UP000030001">
    <property type="component" value="Unassembled WGS sequence"/>
</dbReference>
<evidence type="ECO:0000256" key="8">
    <source>
        <dbReference type="ARBA" id="ARBA00023049"/>
    </source>
</evidence>
<evidence type="ECO:0000256" key="6">
    <source>
        <dbReference type="ARBA" id="ARBA00022833"/>
    </source>
</evidence>
<dbReference type="InterPro" id="IPR011650">
    <property type="entry name" value="Peptidase_M20_dimer"/>
</dbReference>
<evidence type="ECO:0000256" key="2">
    <source>
        <dbReference type="ARBA" id="ARBA00006247"/>
    </source>
</evidence>
<dbReference type="InterPro" id="IPR036264">
    <property type="entry name" value="Bact_exopeptidase_dim_dom"/>
</dbReference>
<evidence type="ECO:0000256" key="3">
    <source>
        <dbReference type="ARBA" id="ARBA00022670"/>
    </source>
</evidence>
<reference evidence="10 11" key="1">
    <citation type="submission" date="2014-09" db="EMBL/GenBank/DDBJ databases">
        <title>Lactobacillus mucosae CRL573 Genome Sequencing.</title>
        <authorList>
            <person name="Bleckwedel J."/>
            <person name="Teran L.C."/>
            <person name="Bonacina J."/>
            <person name="Saavedra L."/>
            <person name="Mozzi F.B."/>
            <person name="Raya R.R."/>
        </authorList>
    </citation>
    <scope>NUCLEOTIDE SEQUENCE [LARGE SCALE GENOMIC DNA]</scope>
    <source>
        <strain evidence="10 11">CRL573</strain>
    </source>
</reference>
<comment type="similarity">
    <text evidence="2">Belongs to the peptidase M20A family.</text>
</comment>
<dbReference type="InterPro" id="IPR002933">
    <property type="entry name" value="Peptidase_M20"/>
</dbReference>
<proteinExistence type="inferred from homology"/>
<dbReference type="GO" id="GO:0008777">
    <property type="term" value="F:acetylornithine deacetylase activity"/>
    <property type="evidence" value="ECO:0007669"/>
    <property type="project" value="TreeGrafter"/>
</dbReference>
<evidence type="ECO:0000313" key="10">
    <source>
        <dbReference type="EMBL" id="KGL67499.1"/>
    </source>
</evidence>
<dbReference type="Gene3D" id="3.40.630.10">
    <property type="entry name" value="Zn peptidases"/>
    <property type="match status" value="1"/>
</dbReference>
<keyword evidence="4" id="KW-0479">Metal-binding</keyword>
<evidence type="ECO:0000256" key="4">
    <source>
        <dbReference type="ARBA" id="ARBA00022723"/>
    </source>
</evidence>
<keyword evidence="3" id="KW-0645">Protease</keyword>